<evidence type="ECO:0000256" key="4">
    <source>
        <dbReference type="ARBA" id="ARBA00022833"/>
    </source>
</evidence>
<dbReference type="PROSITE" id="PS00028">
    <property type="entry name" value="ZINC_FINGER_C2H2_1"/>
    <property type="match status" value="1"/>
</dbReference>
<dbReference type="Proteomes" id="UP000613580">
    <property type="component" value="Unassembled WGS sequence"/>
</dbReference>
<feature type="compositionally biased region" description="Low complexity" evidence="6">
    <location>
        <begin position="110"/>
        <end position="121"/>
    </location>
</feature>
<dbReference type="PANTHER" id="PTHR23235">
    <property type="entry name" value="KRUEPPEL-LIKE TRANSCRIPTION FACTOR"/>
    <property type="match status" value="1"/>
</dbReference>
<evidence type="ECO:0000256" key="5">
    <source>
        <dbReference type="PROSITE-ProRule" id="PRU00042"/>
    </source>
</evidence>
<feature type="domain" description="C2H2-type" evidence="7">
    <location>
        <begin position="328"/>
        <end position="356"/>
    </location>
</feature>
<keyword evidence="1" id="KW-0479">Metal-binding</keyword>
<dbReference type="GO" id="GO:0000981">
    <property type="term" value="F:DNA-binding transcription factor activity, RNA polymerase II-specific"/>
    <property type="evidence" value="ECO:0007669"/>
    <property type="project" value="TreeGrafter"/>
</dbReference>
<feature type="region of interest" description="Disordered" evidence="6">
    <location>
        <begin position="1"/>
        <end position="39"/>
    </location>
</feature>
<dbReference type="GO" id="GO:0008270">
    <property type="term" value="F:zinc ion binding"/>
    <property type="evidence" value="ECO:0007669"/>
    <property type="project" value="UniProtKB-KW"/>
</dbReference>
<keyword evidence="3 5" id="KW-0863">Zinc-finger</keyword>
<protein>
    <submittedName>
        <fullName evidence="8">C2H2 conidiation transcriptional factor</fullName>
    </submittedName>
</protein>
<dbReference type="SUPFAM" id="SSF57667">
    <property type="entry name" value="beta-beta-alpha zinc fingers"/>
    <property type="match status" value="1"/>
</dbReference>
<proteinExistence type="predicted"/>
<evidence type="ECO:0000313" key="9">
    <source>
        <dbReference type="Proteomes" id="UP000613580"/>
    </source>
</evidence>
<name>A0A8H6VU09_MYCCL</name>
<evidence type="ECO:0000256" key="3">
    <source>
        <dbReference type="ARBA" id="ARBA00022771"/>
    </source>
</evidence>
<dbReference type="AlphaFoldDB" id="A0A8H6VU09"/>
<dbReference type="GO" id="GO:0000978">
    <property type="term" value="F:RNA polymerase II cis-regulatory region sequence-specific DNA binding"/>
    <property type="evidence" value="ECO:0007669"/>
    <property type="project" value="TreeGrafter"/>
</dbReference>
<dbReference type="Gene3D" id="3.30.160.60">
    <property type="entry name" value="Classic Zinc Finger"/>
    <property type="match status" value="2"/>
</dbReference>
<feature type="compositionally biased region" description="Low complexity" evidence="6">
    <location>
        <begin position="69"/>
        <end position="87"/>
    </location>
</feature>
<feature type="region of interest" description="Disordered" evidence="6">
    <location>
        <begin position="443"/>
        <end position="499"/>
    </location>
</feature>
<feature type="domain" description="C2H2-type" evidence="7">
    <location>
        <begin position="300"/>
        <end position="327"/>
    </location>
</feature>
<accession>A0A8H6VU09</accession>
<feature type="region of interest" description="Disordered" evidence="6">
    <location>
        <begin position="369"/>
        <end position="424"/>
    </location>
</feature>
<keyword evidence="9" id="KW-1185">Reference proteome</keyword>
<evidence type="ECO:0000256" key="1">
    <source>
        <dbReference type="ARBA" id="ARBA00022723"/>
    </source>
</evidence>
<evidence type="ECO:0000256" key="6">
    <source>
        <dbReference type="SAM" id="MobiDB-lite"/>
    </source>
</evidence>
<dbReference type="InterPro" id="IPR036236">
    <property type="entry name" value="Znf_C2H2_sf"/>
</dbReference>
<dbReference type="Pfam" id="PF00096">
    <property type="entry name" value="zf-C2H2"/>
    <property type="match status" value="2"/>
</dbReference>
<dbReference type="SMART" id="SM00355">
    <property type="entry name" value="ZnF_C2H2"/>
    <property type="match status" value="2"/>
</dbReference>
<feature type="compositionally biased region" description="Low complexity" evidence="6">
    <location>
        <begin position="393"/>
        <end position="407"/>
    </location>
</feature>
<feature type="region of interest" description="Disordered" evidence="6">
    <location>
        <begin position="515"/>
        <end position="542"/>
    </location>
</feature>
<gene>
    <name evidence="8" type="ORF">HMN09_01187500</name>
</gene>
<dbReference type="FunFam" id="3.30.160.60:FF:000100">
    <property type="entry name" value="Zinc finger 45-like"/>
    <property type="match status" value="2"/>
</dbReference>
<evidence type="ECO:0000313" key="8">
    <source>
        <dbReference type="EMBL" id="KAF7293912.1"/>
    </source>
</evidence>
<sequence>MSITTSSAPLLLRFHHEQDPDAYGGSDSHSGPGDVRAAGFYGEAYENTYAAGEATGLEPGPDYTRTRQSHAFPSSSASSSRSASHRPTLAPAPVPEATRAGGGFPKRVAGTGTTTYPVGGTDVHAHGPDIGRGSSQSASRELSLAELMTFGPMPPALPLPSGHVLGRDGLDSGGCASVSHPDTDTLRLAPAMYKSDDAAYPRPRQRGFDIAGVPSCSFSPRPPTLAEMAIQYNDPAALQPQPLPLPVSHPLPRYPDQDAFVHEVEQEDAYDHTGMAAAAVADGDNDDDSAAFNDGREKRHACTMCHKRFDRPSTLKKHLLVHTGEKAFQCSICDRRFGVLSNLNRHVRRCSQREVHLHGPKARIARTEAAALAQADRGREAKRGLGLGGTVKAESASTTTGTATAATPKRRRRPPSPSRWVPPSLRTFRLLAPEDWPASSLPLEPVSPIRPSSGSSSGSSSSSSSAGVPVPFWPNGEDRDSYDENVGQAPYRSDEYDRKKRLPGPAAVYGVFAQGKGKNTGRFGGAGAGGNQGSGRREVVAW</sequence>
<evidence type="ECO:0000259" key="7">
    <source>
        <dbReference type="PROSITE" id="PS50157"/>
    </source>
</evidence>
<feature type="compositionally biased region" description="Gly residues" evidence="6">
    <location>
        <begin position="522"/>
        <end position="533"/>
    </location>
</feature>
<keyword evidence="2" id="KW-0677">Repeat</keyword>
<evidence type="ECO:0000256" key="2">
    <source>
        <dbReference type="ARBA" id="ARBA00022737"/>
    </source>
</evidence>
<dbReference type="OrthoDB" id="654211at2759"/>
<feature type="region of interest" description="Disordered" evidence="6">
    <location>
        <begin position="51"/>
        <end position="140"/>
    </location>
</feature>
<comment type="caution">
    <text evidence="8">The sequence shown here is derived from an EMBL/GenBank/DDBJ whole genome shotgun (WGS) entry which is preliminary data.</text>
</comment>
<organism evidence="8 9">
    <name type="scientific">Mycena chlorophos</name>
    <name type="common">Agaric fungus</name>
    <name type="synonym">Agaricus chlorophos</name>
    <dbReference type="NCBI Taxonomy" id="658473"/>
    <lineage>
        <taxon>Eukaryota</taxon>
        <taxon>Fungi</taxon>
        <taxon>Dikarya</taxon>
        <taxon>Basidiomycota</taxon>
        <taxon>Agaricomycotina</taxon>
        <taxon>Agaricomycetes</taxon>
        <taxon>Agaricomycetidae</taxon>
        <taxon>Agaricales</taxon>
        <taxon>Marasmiineae</taxon>
        <taxon>Mycenaceae</taxon>
        <taxon>Mycena</taxon>
    </lineage>
</organism>
<dbReference type="EMBL" id="JACAZE010000020">
    <property type="protein sequence ID" value="KAF7293912.1"/>
    <property type="molecule type" value="Genomic_DNA"/>
</dbReference>
<dbReference type="PROSITE" id="PS50157">
    <property type="entry name" value="ZINC_FINGER_C2H2_2"/>
    <property type="match status" value="2"/>
</dbReference>
<keyword evidence="4" id="KW-0862">Zinc</keyword>
<feature type="compositionally biased region" description="Low complexity" evidence="6">
    <location>
        <begin position="452"/>
        <end position="465"/>
    </location>
</feature>
<dbReference type="InterPro" id="IPR013087">
    <property type="entry name" value="Znf_C2H2_type"/>
</dbReference>
<reference evidence="8" key="1">
    <citation type="submission" date="2020-05" db="EMBL/GenBank/DDBJ databases">
        <title>Mycena genomes resolve the evolution of fungal bioluminescence.</title>
        <authorList>
            <person name="Tsai I.J."/>
        </authorList>
    </citation>
    <scope>NUCLEOTIDE SEQUENCE</scope>
    <source>
        <strain evidence="8">110903Hualien_Pintung</strain>
    </source>
</reference>
<dbReference type="PANTHER" id="PTHR23235:SF120">
    <property type="entry name" value="KRUPPEL-LIKE FACTOR 15"/>
    <property type="match status" value="1"/>
</dbReference>